<dbReference type="InterPro" id="IPR039794">
    <property type="entry name" value="Gtb1-like"/>
</dbReference>
<evidence type="ECO:0000256" key="1">
    <source>
        <dbReference type="ARBA" id="ARBA00022387"/>
    </source>
</evidence>
<dbReference type="PROSITE" id="PS51914">
    <property type="entry name" value="MRH"/>
    <property type="match status" value="1"/>
</dbReference>
<dbReference type="GO" id="GO:0006491">
    <property type="term" value="P:N-glycan processing"/>
    <property type="evidence" value="ECO:0007669"/>
    <property type="project" value="TreeGrafter"/>
</dbReference>
<dbReference type="SUPFAM" id="SSF50911">
    <property type="entry name" value="Mannose 6-phosphate receptor domain"/>
    <property type="match status" value="1"/>
</dbReference>
<dbReference type="GeneID" id="64601210"/>
<keyword evidence="5" id="KW-0175">Coiled coil</keyword>
<dbReference type="InterPro" id="IPR044865">
    <property type="entry name" value="MRH_dom"/>
</dbReference>
<organism evidence="9 10">
    <name type="scientific">Suillus plorans</name>
    <dbReference type="NCBI Taxonomy" id="116603"/>
    <lineage>
        <taxon>Eukaryota</taxon>
        <taxon>Fungi</taxon>
        <taxon>Dikarya</taxon>
        <taxon>Basidiomycota</taxon>
        <taxon>Agaricomycotina</taxon>
        <taxon>Agaricomycetes</taxon>
        <taxon>Agaricomycetidae</taxon>
        <taxon>Boletales</taxon>
        <taxon>Suillineae</taxon>
        <taxon>Suillaceae</taxon>
        <taxon>Suillus</taxon>
    </lineage>
</organism>
<evidence type="ECO:0000256" key="4">
    <source>
        <dbReference type="ARBA" id="ARBA00023157"/>
    </source>
</evidence>
<feature type="region of interest" description="Disordered" evidence="6">
    <location>
        <begin position="288"/>
        <end position="308"/>
    </location>
</feature>
<evidence type="ECO:0000313" key="10">
    <source>
        <dbReference type="Proteomes" id="UP000719766"/>
    </source>
</evidence>
<protein>
    <recommendedName>
        <fullName evidence="1">Glucosidase 2 subunit beta</fullName>
    </recommendedName>
</protein>
<evidence type="ECO:0000256" key="3">
    <source>
        <dbReference type="ARBA" id="ARBA00022824"/>
    </source>
</evidence>
<keyword evidence="10" id="KW-1185">Reference proteome</keyword>
<feature type="coiled-coil region" evidence="5">
    <location>
        <begin position="157"/>
        <end position="184"/>
    </location>
</feature>
<keyword evidence="3" id="KW-0256">Endoplasmic reticulum</keyword>
<dbReference type="RefSeq" id="XP_041155022.1">
    <property type="nucleotide sequence ID" value="XM_041307446.1"/>
</dbReference>
<gene>
    <name evidence="9" type="ORF">HD556DRAFT_1448550</name>
</gene>
<dbReference type="InterPro" id="IPR028146">
    <property type="entry name" value="PRKCSH_N"/>
</dbReference>
<accession>A0A9P7AEG1</accession>
<feature type="chain" id="PRO_5040388767" description="Glucosidase 2 subunit beta" evidence="7">
    <location>
        <begin position="23"/>
        <end position="559"/>
    </location>
</feature>
<sequence length="559" mass="62013">MHPWLLLALALPSLAALDKTHGVPPSLVSKYVPSTKGSRQTWTCLDGSKEIAWSAVNDDYCDCQDGSDEPGSSACPNNKFYCRNEGHIGATIQSSHVNDGLCEQECCDGSDELPGVCPNTCQEVGAEHKKKMEAERKLRKTGSKIRSSYIAYAHKEKKRLETLIADLVKEIETREKEVERLRGIKLVQESRAFVVTQPFSDIAERAESLSADELEHKKQSPLYQSLLVHNTALKSLQKEHKKHLEREKALGDILTSLRTGYNPNYQDMAVLEAVRGWEALAGLPHINDVRKGDDGEADATTEKQKTEDDVEDEGLWNAAKIEKELDQLIKTDHVTLLLEHDQLVGPASAQSLLLEISAYLPDALLPSYYSFRDSVLSALSVFGIGRGGTSDASAESNRARVALSDAEHSLKLTQDEQRTANEDLMDLFDPDGFGPEGEWKKLDGTCLSKDTGDYTYEVCLFNEARQIPKSGGSGFSLGKFSSWNKTARPGEPEYYTRQHYTQGAKCWNGPHRSVELVLTCGTENTLLTVAEMEKCEYQITGTTPALCRPLEDEHTKDEL</sequence>
<dbReference type="Proteomes" id="UP000719766">
    <property type="component" value="Unassembled WGS sequence"/>
</dbReference>
<reference evidence="9" key="1">
    <citation type="journal article" date="2020" name="New Phytol.">
        <title>Comparative genomics reveals dynamic genome evolution in host specialist ectomycorrhizal fungi.</title>
        <authorList>
            <person name="Lofgren L.A."/>
            <person name="Nguyen N.H."/>
            <person name="Vilgalys R."/>
            <person name="Ruytinx J."/>
            <person name="Liao H.L."/>
            <person name="Branco S."/>
            <person name="Kuo A."/>
            <person name="LaButti K."/>
            <person name="Lipzen A."/>
            <person name="Andreopoulos W."/>
            <person name="Pangilinan J."/>
            <person name="Riley R."/>
            <person name="Hundley H."/>
            <person name="Na H."/>
            <person name="Barry K."/>
            <person name="Grigoriev I.V."/>
            <person name="Stajich J.E."/>
            <person name="Kennedy P.G."/>
        </authorList>
    </citation>
    <scope>NUCLEOTIDE SEQUENCE</scope>
    <source>
        <strain evidence="9">S12</strain>
    </source>
</reference>
<dbReference type="Pfam" id="PF13015">
    <property type="entry name" value="PRKCSH_1"/>
    <property type="match status" value="1"/>
</dbReference>
<dbReference type="AlphaFoldDB" id="A0A9P7AEG1"/>
<dbReference type="InterPro" id="IPR036607">
    <property type="entry name" value="PRKCSH"/>
</dbReference>
<evidence type="ECO:0000256" key="5">
    <source>
        <dbReference type="SAM" id="Coils"/>
    </source>
</evidence>
<dbReference type="PANTHER" id="PTHR12630:SF1">
    <property type="entry name" value="GLUCOSIDASE 2 SUBUNIT BETA"/>
    <property type="match status" value="1"/>
</dbReference>
<feature type="domain" description="MRH" evidence="8">
    <location>
        <begin position="444"/>
        <end position="549"/>
    </location>
</feature>
<dbReference type="PANTHER" id="PTHR12630">
    <property type="entry name" value="N-LINKED OLIGOSACCHARIDE PROCESSING"/>
    <property type="match status" value="1"/>
</dbReference>
<feature type="signal peptide" evidence="7">
    <location>
        <begin position="1"/>
        <end position="22"/>
    </location>
</feature>
<dbReference type="OrthoDB" id="28322at2759"/>
<dbReference type="InterPro" id="IPR009011">
    <property type="entry name" value="Man6P_isomerase_rcpt-bd_dom_sf"/>
</dbReference>
<proteinExistence type="predicted"/>
<dbReference type="EMBL" id="JABBWE010000076">
    <property type="protein sequence ID" value="KAG1787699.1"/>
    <property type="molecule type" value="Genomic_DNA"/>
</dbReference>
<dbReference type="Gene3D" id="2.70.130.10">
    <property type="entry name" value="Mannose-6-phosphate receptor binding domain"/>
    <property type="match status" value="1"/>
</dbReference>
<evidence type="ECO:0000256" key="6">
    <source>
        <dbReference type="SAM" id="MobiDB-lite"/>
    </source>
</evidence>
<keyword evidence="2 7" id="KW-0732">Signal</keyword>
<evidence type="ECO:0000259" key="8">
    <source>
        <dbReference type="PROSITE" id="PS51914"/>
    </source>
</evidence>
<name>A0A9P7AEG1_9AGAM</name>
<evidence type="ECO:0000313" key="9">
    <source>
        <dbReference type="EMBL" id="KAG1787699.1"/>
    </source>
</evidence>
<dbReference type="GO" id="GO:0017177">
    <property type="term" value="C:glucosidase II complex"/>
    <property type="evidence" value="ECO:0007669"/>
    <property type="project" value="TreeGrafter"/>
</dbReference>
<comment type="caution">
    <text evidence="9">The sequence shown here is derived from an EMBL/GenBank/DDBJ whole genome shotgun (WGS) entry which is preliminary data.</text>
</comment>
<dbReference type="Pfam" id="PF12999">
    <property type="entry name" value="PRKCSH-like"/>
    <property type="match status" value="1"/>
</dbReference>
<evidence type="ECO:0000256" key="2">
    <source>
        <dbReference type="ARBA" id="ARBA00022729"/>
    </source>
</evidence>
<evidence type="ECO:0000256" key="7">
    <source>
        <dbReference type="SAM" id="SignalP"/>
    </source>
</evidence>
<keyword evidence="4" id="KW-1015">Disulfide bond</keyword>
<feature type="compositionally biased region" description="Basic and acidic residues" evidence="6">
    <location>
        <begin position="288"/>
        <end position="307"/>
    </location>
</feature>